<evidence type="ECO:0000313" key="1">
    <source>
        <dbReference type="EMBL" id="GMT06867.1"/>
    </source>
</evidence>
<proteinExistence type="predicted"/>
<keyword evidence="2" id="KW-1185">Reference proteome</keyword>
<accession>A0AAV5UKN3</accession>
<dbReference type="AlphaFoldDB" id="A0AAV5UKN3"/>
<reference evidence="1" key="1">
    <citation type="submission" date="2023-10" db="EMBL/GenBank/DDBJ databases">
        <title>Genome assembly of Pristionchus species.</title>
        <authorList>
            <person name="Yoshida K."/>
            <person name="Sommer R.J."/>
        </authorList>
    </citation>
    <scope>NUCLEOTIDE SEQUENCE</scope>
    <source>
        <strain evidence="1">RS0144</strain>
    </source>
</reference>
<organism evidence="1 2">
    <name type="scientific">Pristionchus entomophagus</name>
    <dbReference type="NCBI Taxonomy" id="358040"/>
    <lineage>
        <taxon>Eukaryota</taxon>
        <taxon>Metazoa</taxon>
        <taxon>Ecdysozoa</taxon>
        <taxon>Nematoda</taxon>
        <taxon>Chromadorea</taxon>
        <taxon>Rhabditida</taxon>
        <taxon>Rhabditina</taxon>
        <taxon>Diplogasteromorpha</taxon>
        <taxon>Diplogasteroidea</taxon>
        <taxon>Neodiplogasteridae</taxon>
        <taxon>Pristionchus</taxon>
    </lineage>
</organism>
<evidence type="ECO:0000313" key="2">
    <source>
        <dbReference type="Proteomes" id="UP001432027"/>
    </source>
</evidence>
<dbReference type="EMBL" id="BTSX01000006">
    <property type="protein sequence ID" value="GMT06867.1"/>
    <property type="molecule type" value="Genomic_DNA"/>
</dbReference>
<feature type="non-terminal residue" evidence="1">
    <location>
        <position position="142"/>
    </location>
</feature>
<feature type="non-terminal residue" evidence="1">
    <location>
        <position position="1"/>
    </location>
</feature>
<dbReference type="Proteomes" id="UP001432027">
    <property type="component" value="Unassembled WGS sequence"/>
</dbReference>
<sequence length="142" mass="16449">YELLVCPHLANCRLGNRRSGCPESPECGLRCLHCGQEHSTVNHFQNGKCDPTRRRSKRVSCLCWQHLLSGPVHNAIARPYDGLPRRDKGRIGRKLPVGDYYECRRVHLQVHVISRPKICRHFSSGFFSFRIRTILHIKVSHR</sequence>
<gene>
    <name evidence="1" type="ORF">PENTCL1PPCAC_29041</name>
</gene>
<comment type="caution">
    <text evidence="1">The sequence shown here is derived from an EMBL/GenBank/DDBJ whole genome shotgun (WGS) entry which is preliminary data.</text>
</comment>
<protein>
    <submittedName>
        <fullName evidence="1">Uncharacterized protein</fullName>
    </submittedName>
</protein>
<name>A0AAV5UKN3_9BILA</name>